<accession>A0A4R6YPP0</accession>
<reference evidence="1 2" key="1">
    <citation type="submission" date="2019-03" db="EMBL/GenBank/DDBJ databases">
        <title>Genomic Encyclopedia of Type Strains, Phase IV (KMG-IV): sequencing the most valuable type-strain genomes for metagenomic binning, comparative biology and taxonomic classification.</title>
        <authorList>
            <person name="Goeker M."/>
        </authorList>
    </citation>
    <scope>NUCLEOTIDE SEQUENCE [LARGE SCALE GENOMIC DNA]</scope>
    <source>
        <strain evidence="1 2">DSM 21667</strain>
    </source>
</reference>
<dbReference type="RefSeq" id="WP_133820672.1">
    <property type="nucleotide sequence ID" value="NZ_SNZH01000015.1"/>
</dbReference>
<evidence type="ECO:0000313" key="2">
    <source>
        <dbReference type="Proteomes" id="UP000295293"/>
    </source>
</evidence>
<dbReference type="AlphaFoldDB" id="A0A4R6YPP0"/>
<dbReference type="OrthoDB" id="3298516at2"/>
<name>A0A4R6YPP0_9GAMM</name>
<organism evidence="1 2">
    <name type="scientific">Tahibacter aquaticus</name>
    <dbReference type="NCBI Taxonomy" id="520092"/>
    <lineage>
        <taxon>Bacteria</taxon>
        <taxon>Pseudomonadati</taxon>
        <taxon>Pseudomonadota</taxon>
        <taxon>Gammaproteobacteria</taxon>
        <taxon>Lysobacterales</taxon>
        <taxon>Rhodanobacteraceae</taxon>
        <taxon>Tahibacter</taxon>
    </lineage>
</organism>
<comment type="caution">
    <text evidence="1">The sequence shown here is derived from an EMBL/GenBank/DDBJ whole genome shotgun (WGS) entry which is preliminary data.</text>
</comment>
<dbReference type="Proteomes" id="UP000295293">
    <property type="component" value="Unassembled WGS sequence"/>
</dbReference>
<sequence length="128" mass="14381">MARHLTESDARLALRQGRAIEQFLGARLDEGDRLLRWVRCHTEPSGARVVSLFEVYDEGRPDFSDLVEFAAFDPDEPYGANRSFDTPEEAWSHLVNTVGAAPEKFVGSGIAAEEYRDFVAEHGWWPAA</sequence>
<keyword evidence="2" id="KW-1185">Reference proteome</keyword>
<protein>
    <submittedName>
        <fullName evidence="1">Uncharacterized protein</fullName>
    </submittedName>
</protein>
<gene>
    <name evidence="1" type="ORF">DFR29_11561</name>
</gene>
<dbReference type="EMBL" id="SNZH01000015">
    <property type="protein sequence ID" value="TDR39673.1"/>
    <property type="molecule type" value="Genomic_DNA"/>
</dbReference>
<evidence type="ECO:0000313" key="1">
    <source>
        <dbReference type="EMBL" id="TDR39673.1"/>
    </source>
</evidence>
<proteinExistence type="predicted"/>